<name>C5S3E7_9PAST</name>
<sequence length="279" mass="32034">MSEIKKSAKHGNFVIQQAENDSISIICDNTKQALRDIANEIGMEFDSDWNTQYFGHRLINFINGVDTTRKSKEVEQANNNTDGVSDEDWEWWISLPDVLKYTVLYSFKDVFEEEGVPFPEWDSDYDSFADTEFKFTERSTDDVNNAGYWLLVWITGGYEEGEFVGPDSEFKITVPRDAWGLDSVEKLAHLKFMVTLDLGQFEASSLPAGIDKLTQLKMLNLCDNELEDPAREIVQLFPLKNLESLWIRNTGIDTGVLISQLQEALPDCEINPYSRPFYY</sequence>
<keyword evidence="1" id="KW-0687">Ribonucleoprotein</keyword>
<organism evidence="1 2">
    <name type="scientific">Actinobacillus minor NM305</name>
    <dbReference type="NCBI Taxonomy" id="637911"/>
    <lineage>
        <taxon>Bacteria</taxon>
        <taxon>Pseudomonadati</taxon>
        <taxon>Pseudomonadota</taxon>
        <taxon>Gammaproteobacteria</taxon>
        <taxon>Pasteurellales</taxon>
        <taxon>Pasteurellaceae</taxon>
        <taxon>Actinobacillus</taxon>
    </lineage>
</organism>
<reference evidence="1 2" key="1">
    <citation type="journal article" date="2010" name="Vet. Microbiol.">
        <title>Production of haemolysins by strains of the Actinobacillus minor/porcitonsillarum complex.</title>
        <authorList>
            <person name="Arya G."/>
            <person name="Niven D.F."/>
        </authorList>
    </citation>
    <scope>NUCLEOTIDE SEQUENCE [LARGE SCALE GENOMIC DNA]</scope>
    <source>
        <strain evidence="1 2">NM305</strain>
    </source>
</reference>
<dbReference type="Proteomes" id="UP000005532">
    <property type="component" value="Unassembled WGS sequence"/>
</dbReference>
<dbReference type="Gene3D" id="3.80.10.10">
    <property type="entry name" value="Ribonuclease Inhibitor"/>
    <property type="match status" value="1"/>
</dbReference>
<dbReference type="RefSeq" id="WP_005824897.1">
    <property type="nucleotide sequence ID" value="NZ_ACQL01000106.1"/>
</dbReference>
<accession>C5S3E7</accession>
<proteinExistence type="predicted"/>
<comment type="caution">
    <text evidence="1">The sequence shown here is derived from an EMBL/GenBank/DDBJ whole genome shotgun (WGS) entry which is preliminary data.</text>
</comment>
<protein>
    <submittedName>
        <fullName evidence="1">30S ribosomal protein S17</fullName>
    </submittedName>
</protein>
<keyword evidence="1" id="KW-0689">Ribosomal protein</keyword>
<dbReference type="EMBL" id="ACQL01000106">
    <property type="protein sequence ID" value="EER46607.1"/>
    <property type="molecule type" value="Genomic_DNA"/>
</dbReference>
<dbReference type="GO" id="GO:0005840">
    <property type="term" value="C:ribosome"/>
    <property type="evidence" value="ECO:0007669"/>
    <property type="project" value="UniProtKB-KW"/>
</dbReference>
<dbReference type="InterPro" id="IPR032675">
    <property type="entry name" value="LRR_dom_sf"/>
</dbReference>
<dbReference type="OrthoDB" id="1012460at2"/>
<gene>
    <name evidence="1" type="ORF">AM305_12005</name>
</gene>
<dbReference type="AlphaFoldDB" id="C5S3E7"/>
<dbReference type="SUPFAM" id="SSF52075">
    <property type="entry name" value="Outer arm dynein light chain 1"/>
    <property type="match status" value="1"/>
</dbReference>
<evidence type="ECO:0000313" key="1">
    <source>
        <dbReference type="EMBL" id="EER46607.1"/>
    </source>
</evidence>
<evidence type="ECO:0000313" key="2">
    <source>
        <dbReference type="Proteomes" id="UP000005532"/>
    </source>
</evidence>